<dbReference type="EMBL" id="JQCD01000024">
    <property type="protein sequence ID" value="KRN77089.1"/>
    <property type="molecule type" value="Genomic_DNA"/>
</dbReference>
<feature type="transmembrane region" description="Helical" evidence="1">
    <location>
        <begin position="113"/>
        <end position="135"/>
    </location>
</feature>
<feature type="transmembrane region" description="Helical" evidence="1">
    <location>
        <begin position="60"/>
        <end position="80"/>
    </location>
</feature>
<dbReference type="PATRIC" id="fig|1620.3.peg.614"/>
<sequence>MDNNKDIIQNDTQNGITVYPVDDNATNDVYTEQSVPHQVKGWNWGAFMYHIFWGIGNNSYLPLLCFIPIFNIIWIFVCGAKGNEWAWKKGDYKDVETFIAVQKTWNRAGIAQFIFLVISLILYFLFLFILMIIVASMY</sequence>
<keyword evidence="1" id="KW-1133">Transmembrane helix</keyword>
<keyword evidence="1" id="KW-0472">Membrane</keyword>
<dbReference type="Proteomes" id="UP000051673">
    <property type="component" value="Unassembled WGS sequence"/>
</dbReference>
<dbReference type="RefSeq" id="WP_337250198.1">
    <property type="nucleotide sequence ID" value="NZ_JQCD01000024.1"/>
</dbReference>
<name>A0A0R2JIK2_9LACO</name>
<keyword evidence="3" id="KW-1185">Reference proteome</keyword>
<comment type="caution">
    <text evidence="2">The sequence shown here is derived from an EMBL/GenBank/DDBJ whole genome shotgun (WGS) entry which is preliminary data.</text>
</comment>
<evidence type="ECO:0000313" key="3">
    <source>
        <dbReference type="Proteomes" id="UP000051673"/>
    </source>
</evidence>
<accession>A0A0R2JIK2</accession>
<dbReference type="STRING" id="1620.IV67_GL000606"/>
<proteinExistence type="predicted"/>
<dbReference type="AlphaFoldDB" id="A0A0R2JIK2"/>
<reference evidence="2 3" key="1">
    <citation type="journal article" date="2015" name="Genome Announc.">
        <title>Expanding the biotechnology potential of lactobacilli through comparative genomics of 213 strains and associated genera.</title>
        <authorList>
            <person name="Sun Z."/>
            <person name="Harris H.M."/>
            <person name="McCann A."/>
            <person name="Guo C."/>
            <person name="Argimon S."/>
            <person name="Zhang W."/>
            <person name="Yang X."/>
            <person name="Jeffery I.B."/>
            <person name="Cooney J.C."/>
            <person name="Kagawa T.F."/>
            <person name="Liu W."/>
            <person name="Song Y."/>
            <person name="Salvetti E."/>
            <person name="Wrobel A."/>
            <person name="Rasinkangas P."/>
            <person name="Parkhill J."/>
            <person name="Rea M.C."/>
            <person name="O'Sullivan O."/>
            <person name="Ritari J."/>
            <person name="Douillard F.P."/>
            <person name="Paul Ross R."/>
            <person name="Yang R."/>
            <person name="Briner A.E."/>
            <person name="Felis G.E."/>
            <person name="de Vos W.M."/>
            <person name="Barrangou R."/>
            <person name="Klaenhammer T.R."/>
            <person name="Caufield P.W."/>
            <person name="Cui Y."/>
            <person name="Zhang H."/>
            <person name="O'Toole P.W."/>
        </authorList>
    </citation>
    <scope>NUCLEOTIDE SEQUENCE [LARGE SCALE GENOMIC DNA]</scope>
    <source>
        <strain evidence="2 3">DSM 20014</strain>
    </source>
</reference>
<evidence type="ECO:0000313" key="2">
    <source>
        <dbReference type="EMBL" id="KRN77089.1"/>
    </source>
</evidence>
<gene>
    <name evidence="2" type="ORF">IV67_GL000606</name>
</gene>
<protein>
    <submittedName>
        <fullName evidence="2">Uncharacterized protein</fullName>
    </submittedName>
</protein>
<evidence type="ECO:0000256" key="1">
    <source>
        <dbReference type="SAM" id="Phobius"/>
    </source>
</evidence>
<keyword evidence="1" id="KW-0812">Transmembrane</keyword>
<organism evidence="2 3">
    <name type="scientific">Weissella minor</name>
    <dbReference type="NCBI Taxonomy" id="1620"/>
    <lineage>
        <taxon>Bacteria</taxon>
        <taxon>Bacillati</taxon>
        <taxon>Bacillota</taxon>
        <taxon>Bacilli</taxon>
        <taxon>Lactobacillales</taxon>
        <taxon>Lactobacillaceae</taxon>
        <taxon>Weissella</taxon>
    </lineage>
</organism>